<evidence type="ECO:0000313" key="2">
    <source>
        <dbReference type="Proteomes" id="UP000789831"/>
    </source>
</evidence>
<sequence length="266" mass="30300">KRAAKRSSSINDQQLEREIEVFEKISLSEVVDYVTSKAANLEHDDMLSFDLCVELDDVLVAAHNAKNTVKLIVDEIEGFDGYDWIFTTGPEMSLRHYGVSIFYLACSQCCELEPREAMIRFHHNIQHEKPVDITIPPEVKHEIMQNLHMNPVQLRAHLRQMFDVSLVTAKQIYYWWSTSCQRFYKSDEDHVVSVCHFTVIGFTTPLLAGLLPLSSVHCDATYKMTKGCFELYGIIGNIEGAEFPVAYLILNTTKSQANSSQSISTR</sequence>
<gene>
    <name evidence="1" type="ORF">AGERDE_LOCUS11714</name>
</gene>
<name>A0A9N9DZF1_9GLOM</name>
<protein>
    <submittedName>
        <fullName evidence="1">12341_t:CDS:1</fullName>
    </submittedName>
</protein>
<evidence type="ECO:0000313" key="1">
    <source>
        <dbReference type="EMBL" id="CAG8658823.1"/>
    </source>
</evidence>
<feature type="non-terminal residue" evidence="1">
    <location>
        <position position="1"/>
    </location>
</feature>
<keyword evidence="2" id="KW-1185">Reference proteome</keyword>
<dbReference type="OrthoDB" id="3262412at2759"/>
<dbReference type="EMBL" id="CAJVPL010005523">
    <property type="protein sequence ID" value="CAG8658823.1"/>
    <property type="molecule type" value="Genomic_DNA"/>
</dbReference>
<accession>A0A9N9DZF1</accession>
<dbReference type="Proteomes" id="UP000789831">
    <property type="component" value="Unassembled WGS sequence"/>
</dbReference>
<dbReference type="AlphaFoldDB" id="A0A9N9DZF1"/>
<reference evidence="1" key="1">
    <citation type="submission" date="2021-06" db="EMBL/GenBank/DDBJ databases">
        <authorList>
            <person name="Kallberg Y."/>
            <person name="Tangrot J."/>
            <person name="Rosling A."/>
        </authorList>
    </citation>
    <scope>NUCLEOTIDE SEQUENCE</scope>
    <source>
        <strain evidence="1">MT106</strain>
    </source>
</reference>
<organism evidence="1 2">
    <name type="scientific">Ambispora gerdemannii</name>
    <dbReference type="NCBI Taxonomy" id="144530"/>
    <lineage>
        <taxon>Eukaryota</taxon>
        <taxon>Fungi</taxon>
        <taxon>Fungi incertae sedis</taxon>
        <taxon>Mucoromycota</taxon>
        <taxon>Glomeromycotina</taxon>
        <taxon>Glomeromycetes</taxon>
        <taxon>Archaeosporales</taxon>
        <taxon>Ambisporaceae</taxon>
        <taxon>Ambispora</taxon>
    </lineage>
</organism>
<comment type="caution">
    <text evidence="1">The sequence shown here is derived from an EMBL/GenBank/DDBJ whole genome shotgun (WGS) entry which is preliminary data.</text>
</comment>
<proteinExistence type="predicted"/>